<dbReference type="Pfam" id="PF01263">
    <property type="entry name" value="Aldose_epim"/>
    <property type="match status" value="1"/>
</dbReference>
<evidence type="ECO:0000256" key="2">
    <source>
        <dbReference type="ARBA" id="ARBA00023235"/>
    </source>
</evidence>
<evidence type="ECO:0000256" key="3">
    <source>
        <dbReference type="ARBA" id="ARBA00023277"/>
    </source>
</evidence>
<dbReference type="PANTHER" id="PTHR10091">
    <property type="entry name" value="ALDOSE-1-EPIMERASE"/>
    <property type="match status" value="1"/>
</dbReference>
<evidence type="ECO:0000256" key="1">
    <source>
        <dbReference type="ARBA" id="ARBA00006206"/>
    </source>
</evidence>
<dbReference type="SUPFAM" id="SSF74650">
    <property type="entry name" value="Galactose mutarotase-like"/>
    <property type="match status" value="1"/>
</dbReference>
<dbReference type="EC" id="5.1.3.-" evidence="4"/>
<keyword evidence="3" id="KW-0119">Carbohydrate metabolism</keyword>
<dbReference type="CDD" id="cd09019">
    <property type="entry name" value="galactose_mutarotase_like"/>
    <property type="match status" value="1"/>
</dbReference>
<dbReference type="InterPro" id="IPR008183">
    <property type="entry name" value="Aldose_1/G6P_1-epimerase"/>
</dbReference>
<evidence type="ECO:0000313" key="4">
    <source>
        <dbReference type="EMBL" id="MFC4701758.1"/>
    </source>
</evidence>
<dbReference type="InterPro" id="IPR011013">
    <property type="entry name" value="Gal_mutarotase_sf_dom"/>
</dbReference>
<dbReference type="PANTHER" id="PTHR10091:SF0">
    <property type="entry name" value="GALACTOSE MUTAROTASE"/>
    <property type="match status" value="1"/>
</dbReference>
<keyword evidence="5" id="KW-1185">Reference proteome</keyword>
<keyword evidence="2 4" id="KW-0413">Isomerase</keyword>
<dbReference type="Proteomes" id="UP001595897">
    <property type="component" value="Unassembled WGS sequence"/>
</dbReference>
<dbReference type="EMBL" id="JBHSGU010000025">
    <property type="protein sequence ID" value="MFC4701758.1"/>
    <property type="molecule type" value="Genomic_DNA"/>
</dbReference>
<sequence>MPPFTRVTLTNRHSMQVELASFGARIVSIRMPNKSGAVKELTFSDHANQDILNDAAFKGATCGRIANRIGNAQFALEGVQYKLTANEGENILHSGKHGFSQRNWRLSAKRKSFHSDTAIFSLDSSHLEQGFPGNVQASVIYRLDNNNALNIEFIANSDRLTPINMCNHTYFTMSESDISELDLHVNASTFMQINPDGIPTGIVGKSSELIDFQKPQRLGDVLSLHEIDHCYILNKSQQSLLSNKPNTAPIELAAQLSSRRHKLRLDIFTNQPAMQVYTGKHLSPRNRAVALEAQGYIDAVNQRNFSADFASEKAPYRRKLVYRFTAL</sequence>
<comment type="caution">
    <text evidence="4">The sequence shown here is derived from an EMBL/GenBank/DDBJ whole genome shotgun (WGS) entry which is preliminary data.</text>
</comment>
<organism evidence="4 5">
    <name type="scientific">Glaciecola siphonariae</name>
    <dbReference type="NCBI Taxonomy" id="521012"/>
    <lineage>
        <taxon>Bacteria</taxon>
        <taxon>Pseudomonadati</taxon>
        <taxon>Pseudomonadota</taxon>
        <taxon>Gammaproteobacteria</taxon>
        <taxon>Alteromonadales</taxon>
        <taxon>Alteromonadaceae</taxon>
        <taxon>Glaciecola</taxon>
    </lineage>
</organism>
<proteinExistence type="inferred from homology"/>
<name>A0ABV9M0K2_9ALTE</name>
<dbReference type="GO" id="GO:0016853">
    <property type="term" value="F:isomerase activity"/>
    <property type="evidence" value="ECO:0007669"/>
    <property type="project" value="UniProtKB-KW"/>
</dbReference>
<gene>
    <name evidence="4" type="ORF">ACFO4O_16520</name>
</gene>
<dbReference type="InterPro" id="IPR047215">
    <property type="entry name" value="Galactose_mutarotase-like"/>
</dbReference>
<evidence type="ECO:0000313" key="5">
    <source>
        <dbReference type="Proteomes" id="UP001595897"/>
    </source>
</evidence>
<dbReference type="RefSeq" id="WP_382410536.1">
    <property type="nucleotide sequence ID" value="NZ_JBHSGU010000025.1"/>
</dbReference>
<dbReference type="InterPro" id="IPR014718">
    <property type="entry name" value="GH-type_carb-bd"/>
</dbReference>
<comment type="similarity">
    <text evidence="1">Belongs to the aldose epimerase family.</text>
</comment>
<dbReference type="Gene3D" id="2.70.98.10">
    <property type="match status" value="1"/>
</dbReference>
<protein>
    <submittedName>
        <fullName evidence="4">Aldose epimerase family protein</fullName>
        <ecNumber evidence="4">5.1.3.-</ecNumber>
    </submittedName>
</protein>
<accession>A0ABV9M0K2</accession>
<reference evidence="5" key="1">
    <citation type="journal article" date="2019" name="Int. J. Syst. Evol. Microbiol.">
        <title>The Global Catalogue of Microorganisms (GCM) 10K type strain sequencing project: providing services to taxonomists for standard genome sequencing and annotation.</title>
        <authorList>
            <consortium name="The Broad Institute Genomics Platform"/>
            <consortium name="The Broad Institute Genome Sequencing Center for Infectious Disease"/>
            <person name="Wu L."/>
            <person name="Ma J."/>
        </authorList>
    </citation>
    <scope>NUCLEOTIDE SEQUENCE [LARGE SCALE GENOMIC DNA]</scope>
    <source>
        <strain evidence="5">KACC 12507</strain>
    </source>
</reference>